<organism evidence="7 8">
    <name type="scientific">Undibacterium baiyunense</name>
    <dbReference type="NCBI Taxonomy" id="2828731"/>
    <lineage>
        <taxon>Bacteria</taxon>
        <taxon>Pseudomonadati</taxon>
        <taxon>Pseudomonadota</taxon>
        <taxon>Betaproteobacteria</taxon>
        <taxon>Burkholderiales</taxon>
        <taxon>Oxalobacteraceae</taxon>
        <taxon>Undibacterium</taxon>
    </lineage>
</organism>
<dbReference type="SUPFAM" id="SSF141868">
    <property type="entry name" value="EAL domain-like"/>
    <property type="match status" value="1"/>
</dbReference>
<dbReference type="SMART" id="SM00267">
    <property type="entry name" value="GGDEF"/>
    <property type="match status" value="1"/>
</dbReference>
<dbReference type="GO" id="GO:0071111">
    <property type="term" value="F:cyclic-guanylate-specific phosphodiesterase activity"/>
    <property type="evidence" value="ECO:0007669"/>
    <property type="project" value="UniProtKB-EC"/>
</dbReference>
<evidence type="ECO:0000259" key="6">
    <source>
        <dbReference type="PROSITE" id="PS50887"/>
    </source>
</evidence>
<dbReference type="AlphaFoldDB" id="A0A941DEP4"/>
<dbReference type="PROSITE" id="PS50887">
    <property type="entry name" value="GGDEF"/>
    <property type="match status" value="1"/>
</dbReference>
<dbReference type="Pfam" id="PF00989">
    <property type="entry name" value="PAS"/>
    <property type="match status" value="1"/>
</dbReference>
<dbReference type="PROSITE" id="PS50113">
    <property type="entry name" value="PAC"/>
    <property type="match status" value="1"/>
</dbReference>
<accession>A0A941DEP4</accession>
<evidence type="ECO:0000259" key="4">
    <source>
        <dbReference type="PROSITE" id="PS50113"/>
    </source>
</evidence>
<dbReference type="Gene3D" id="3.20.20.450">
    <property type="entry name" value="EAL domain"/>
    <property type="match status" value="1"/>
</dbReference>
<dbReference type="NCBIfam" id="TIGR00229">
    <property type="entry name" value="sensory_box"/>
    <property type="match status" value="1"/>
</dbReference>
<evidence type="ECO:0000313" key="7">
    <source>
        <dbReference type="EMBL" id="MBR7746711.1"/>
    </source>
</evidence>
<dbReference type="InterPro" id="IPR003018">
    <property type="entry name" value="GAF"/>
</dbReference>
<dbReference type="PROSITE" id="PS50112">
    <property type="entry name" value="PAS"/>
    <property type="match status" value="1"/>
</dbReference>
<evidence type="ECO:0000313" key="8">
    <source>
        <dbReference type="Proteomes" id="UP000680158"/>
    </source>
</evidence>
<dbReference type="Pfam" id="PF13185">
    <property type="entry name" value="GAF_2"/>
    <property type="match status" value="2"/>
</dbReference>
<dbReference type="Gene3D" id="3.30.70.270">
    <property type="match status" value="1"/>
</dbReference>
<feature type="domain" description="GGDEF" evidence="6">
    <location>
        <begin position="828"/>
        <end position="960"/>
    </location>
</feature>
<dbReference type="SUPFAM" id="SSF55781">
    <property type="entry name" value="GAF domain-like"/>
    <property type="match status" value="2"/>
</dbReference>
<dbReference type="Gene3D" id="3.30.450.20">
    <property type="entry name" value="PAS domain"/>
    <property type="match status" value="1"/>
</dbReference>
<name>A0A941DEP4_9BURK</name>
<dbReference type="Pfam" id="PF00990">
    <property type="entry name" value="GGDEF"/>
    <property type="match status" value="1"/>
</dbReference>
<evidence type="ECO:0000259" key="5">
    <source>
        <dbReference type="PROSITE" id="PS50883"/>
    </source>
</evidence>
<dbReference type="GO" id="GO:0071732">
    <property type="term" value="P:cellular response to nitric oxide"/>
    <property type="evidence" value="ECO:0007669"/>
    <property type="project" value="UniProtKB-ARBA"/>
</dbReference>
<dbReference type="GO" id="GO:0006355">
    <property type="term" value="P:regulation of DNA-templated transcription"/>
    <property type="evidence" value="ECO:0007669"/>
    <property type="project" value="InterPro"/>
</dbReference>
<dbReference type="NCBIfam" id="TIGR00254">
    <property type="entry name" value="GGDEF"/>
    <property type="match status" value="1"/>
</dbReference>
<dbReference type="InterPro" id="IPR035919">
    <property type="entry name" value="EAL_sf"/>
</dbReference>
<dbReference type="SMART" id="SM00086">
    <property type="entry name" value="PAC"/>
    <property type="match status" value="1"/>
</dbReference>
<evidence type="ECO:0000259" key="3">
    <source>
        <dbReference type="PROSITE" id="PS50112"/>
    </source>
</evidence>
<dbReference type="FunFam" id="3.30.70.270:FF:000001">
    <property type="entry name" value="Diguanylate cyclase domain protein"/>
    <property type="match status" value="1"/>
</dbReference>
<dbReference type="SMART" id="SM00052">
    <property type="entry name" value="EAL"/>
    <property type="match status" value="1"/>
</dbReference>
<dbReference type="SMART" id="SM00091">
    <property type="entry name" value="PAS"/>
    <property type="match status" value="1"/>
</dbReference>
<dbReference type="InterPro" id="IPR001610">
    <property type="entry name" value="PAC"/>
</dbReference>
<dbReference type="CDD" id="cd01949">
    <property type="entry name" value="GGDEF"/>
    <property type="match status" value="1"/>
</dbReference>
<dbReference type="RefSeq" id="WP_212684012.1">
    <property type="nucleotide sequence ID" value="NZ_JAGSPM010000004.1"/>
</dbReference>
<dbReference type="FunFam" id="3.20.20.450:FF:000001">
    <property type="entry name" value="Cyclic di-GMP phosphodiesterase yahA"/>
    <property type="match status" value="1"/>
</dbReference>
<dbReference type="InterPro" id="IPR000160">
    <property type="entry name" value="GGDEF_dom"/>
</dbReference>
<comment type="catalytic activity">
    <reaction evidence="1">
        <text>3',3'-c-di-GMP + H2O = 5'-phosphoguanylyl(3'-&gt;5')guanosine + H(+)</text>
        <dbReference type="Rhea" id="RHEA:24902"/>
        <dbReference type="ChEBI" id="CHEBI:15377"/>
        <dbReference type="ChEBI" id="CHEBI:15378"/>
        <dbReference type="ChEBI" id="CHEBI:58754"/>
        <dbReference type="ChEBI" id="CHEBI:58805"/>
        <dbReference type="EC" id="3.1.4.52"/>
    </reaction>
    <physiologicalReaction direction="left-to-right" evidence="1">
        <dbReference type="Rhea" id="RHEA:24903"/>
    </physiologicalReaction>
</comment>
<dbReference type="EMBL" id="JAGSPM010000004">
    <property type="protein sequence ID" value="MBR7746711.1"/>
    <property type="molecule type" value="Genomic_DNA"/>
</dbReference>
<evidence type="ECO:0000256" key="2">
    <source>
        <dbReference type="SAM" id="Phobius"/>
    </source>
</evidence>
<dbReference type="SUPFAM" id="SSF55073">
    <property type="entry name" value="Nucleotide cyclase"/>
    <property type="match status" value="1"/>
</dbReference>
<feature type="domain" description="PAS" evidence="3">
    <location>
        <begin position="671"/>
        <end position="716"/>
    </location>
</feature>
<proteinExistence type="predicted"/>
<dbReference type="InterPro" id="IPR043128">
    <property type="entry name" value="Rev_trsase/Diguanyl_cyclase"/>
</dbReference>
<keyword evidence="8" id="KW-1185">Reference proteome</keyword>
<gene>
    <name evidence="7" type="ORF">KDM92_08965</name>
</gene>
<keyword evidence="2" id="KW-1133">Transmembrane helix</keyword>
<evidence type="ECO:0000256" key="1">
    <source>
        <dbReference type="ARBA" id="ARBA00051114"/>
    </source>
</evidence>
<feature type="domain" description="PAC" evidence="4">
    <location>
        <begin position="742"/>
        <end position="796"/>
    </location>
</feature>
<keyword evidence="2" id="KW-0472">Membrane</keyword>
<dbReference type="SUPFAM" id="SSF55785">
    <property type="entry name" value="PYP-like sensor domain (PAS domain)"/>
    <property type="match status" value="1"/>
</dbReference>
<dbReference type="Pfam" id="PF00563">
    <property type="entry name" value="EAL"/>
    <property type="match status" value="1"/>
</dbReference>
<comment type="caution">
    <text evidence="7">The sequence shown here is derived from an EMBL/GenBank/DDBJ whole genome shotgun (WGS) entry which is preliminary data.</text>
</comment>
<dbReference type="Gene3D" id="3.30.450.40">
    <property type="match status" value="2"/>
</dbReference>
<dbReference type="InterPro" id="IPR029016">
    <property type="entry name" value="GAF-like_dom_sf"/>
</dbReference>
<dbReference type="SMART" id="SM00065">
    <property type="entry name" value="GAF"/>
    <property type="match status" value="1"/>
</dbReference>
<dbReference type="InterPro" id="IPR001633">
    <property type="entry name" value="EAL_dom"/>
</dbReference>
<dbReference type="InterPro" id="IPR000014">
    <property type="entry name" value="PAS"/>
</dbReference>
<keyword evidence="2" id="KW-0812">Transmembrane</keyword>
<dbReference type="InterPro" id="IPR035965">
    <property type="entry name" value="PAS-like_dom_sf"/>
</dbReference>
<dbReference type="CDD" id="cd01948">
    <property type="entry name" value="EAL"/>
    <property type="match status" value="1"/>
</dbReference>
<reference evidence="7 8" key="1">
    <citation type="submission" date="2021-04" db="EMBL/GenBank/DDBJ databases">
        <title>novel species isolated from subtropical streams in China.</title>
        <authorList>
            <person name="Lu H."/>
        </authorList>
    </citation>
    <scope>NUCLEOTIDE SEQUENCE [LARGE SCALE GENOMIC DNA]</scope>
    <source>
        <strain evidence="7 8">BYS107W</strain>
    </source>
</reference>
<dbReference type="PANTHER" id="PTHR44757:SF2">
    <property type="entry name" value="BIOFILM ARCHITECTURE MAINTENANCE PROTEIN MBAA"/>
    <property type="match status" value="1"/>
</dbReference>
<dbReference type="InterPro" id="IPR029787">
    <property type="entry name" value="Nucleotide_cyclase"/>
</dbReference>
<dbReference type="InterPro" id="IPR013767">
    <property type="entry name" value="PAS_fold"/>
</dbReference>
<dbReference type="PANTHER" id="PTHR44757">
    <property type="entry name" value="DIGUANYLATE CYCLASE DGCP"/>
    <property type="match status" value="1"/>
</dbReference>
<dbReference type="PROSITE" id="PS50883">
    <property type="entry name" value="EAL"/>
    <property type="match status" value="1"/>
</dbReference>
<feature type="domain" description="EAL" evidence="5">
    <location>
        <begin position="969"/>
        <end position="1223"/>
    </location>
</feature>
<dbReference type="Proteomes" id="UP000680158">
    <property type="component" value="Unassembled WGS sequence"/>
</dbReference>
<dbReference type="InterPro" id="IPR000700">
    <property type="entry name" value="PAS-assoc_C"/>
</dbReference>
<feature type="transmembrane region" description="Helical" evidence="2">
    <location>
        <begin position="14"/>
        <end position="32"/>
    </location>
</feature>
<dbReference type="CDD" id="cd00130">
    <property type="entry name" value="PAS"/>
    <property type="match status" value="1"/>
</dbReference>
<sequence>MIITYHLLRFTRNFWLSLVMILAFFLIFTIYVQAEKRVDSANEARFAAHALSNELRQSSEDLTRMSRAYVTSGQQIYRQYYEEVLAIRNGSAERPINYDEVYWDLVLVDEQRPRPSSGKKIAFKELMQGAAINSTERAKLQLALDNSDRLSVIERQAMALAQEHFSKSNNTPSSAIALGMLTNQAYRVAKAGVMWPIAEYHQLMEARTRSAVENAQQVAMWLRILLISTGILMTALLWRAYQSLHRTLGAPVSDLRAHLDNLGRGDFSQPISVPEQSERSVLGLIAVARTALASIEARRQRAELRNQRLTQFYNVLSQCNQAIVRSHSEQELFQQICSDMVQYAGIKMAWIGVYAPEKNEIVPTTAFGAGIEILERKKFLLDRAADAISNRQVDADTNLVKDVDDPQHICVSAVRNAIATWSQDFANENSDTDWGMLAQQHGWAASAAIPLFKNGAVCGVINVYAGNVNAFDKEIQTLLVELAMDLSFALNRFELEMGRQRSRQTEALRSFMLEQINSAKSLAHMFRDVILHLEDLIPESICSIVLLDRDGVHLRVGAVPGLPDFFAKAIDGLAIGNGIGSCGHAMATGQRTIVEDIDNHPYWFAFRELAKRARLASCWSEPIRASNNQILGAFAIYHAKPAKPEAWHLSMLEMASHFLALAIEKNRTESNLRKLSQAVEQSPNIIIITDIDAKIEYVNQAFVSKTGQSLDQVLGQRPSILQSGKTPLFTYEEMWDHLRKGESWQGELINRYRDGREHIELAHISPVRDANGVVTHFLSLQEDITDKKRTEERIQYLAHYDVLTGLPNRVLLEERSQFAINSAKRKGSNLALIFFDLDHFKNINDSLGHSTGDALLVELSRRLRDVLREDDIISRLGGDEFILLLAGADEVGAERVAEKLLQTVSQPYVLGQYDLNVSASIGIAVYPGDGEDLETLLRNADTAMYRAKQDGRNNFRFFTQEMQARSGRHLELVNALRYALERDQLQVLYQPQIQLQTGKVIGAEALLRWHHPEMGSISPAEFIPVAEETGQILAIGEWVLRTAVSQLGQWHDAGWRELSIAVNLSAIQFRHTDLPGTVSQILRELGLDAQFLELELTESVAMLDPPAAIATMNDLHHRGVRMAIDDFGTGYSSLSYLKKFQVSKLKIDRSFVRDIGTDPEDKAIISAVISMAKSLGMRTIAEGVETNEQLEFLQAHQCDEVQGYFFAQPLDALKFQEFLQGREVI</sequence>
<dbReference type="InterPro" id="IPR052155">
    <property type="entry name" value="Biofilm_reg_signaling"/>
</dbReference>
<protein>
    <submittedName>
        <fullName evidence="7">EAL domain-containing protein</fullName>
    </submittedName>
</protein>